<evidence type="ECO:0000256" key="4">
    <source>
        <dbReference type="ARBA" id="ARBA00023125"/>
    </source>
</evidence>
<reference evidence="10 11" key="1">
    <citation type="submission" date="2014-12" db="EMBL/GenBank/DDBJ databases">
        <title>Draft genome sequence of Paenibacillus kamchatkensis strain B-2647.</title>
        <authorList>
            <person name="Karlyshev A.V."/>
            <person name="Kudryashova E.B."/>
        </authorList>
    </citation>
    <scope>NUCLEOTIDE SEQUENCE [LARGE SCALE GENOMIC DNA]</scope>
    <source>
        <strain evidence="10 11">VKM B-2647</strain>
    </source>
</reference>
<dbReference type="PANTHER" id="PTHR48111">
    <property type="entry name" value="REGULATOR OF RPOS"/>
    <property type="match status" value="1"/>
</dbReference>
<accession>A0ABR5AI33</accession>
<evidence type="ECO:0000256" key="7">
    <source>
        <dbReference type="PROSITE-ProRule" id="PRU01091"/>
    </source>
</evidence>
<dbReference type="InterPro" id="IPR016032">
    <property type="entry name" value="Sig_transdc_resp-reg_C-effctor"/>
</dbReference>
<evidence type="ECO:0000256" key="3">
    <source>
        <dbReference type="ARBA" id="ARBA00023015"/>
    </source>
</evidence>
<dbReference type="SMART" id="SM00862">
    <property type="entry name" value="Trans_reg_C"/>
    <property type="match status" value="1"/>
</dbReference>
<keyword evidence="1 6" id="KW-0597">Phosphoprotein</keyword>
<dbReference type="Gene3D" id="6.10.250.690">
    <property type="match status" value="1"/>
</dbReference>
<evidence type="ECO:0008006" key="12">
    <source>
        <dbReference type="Google" id="ProtNLM"/>
    </source>
</evidence>
<dbReference type="Pfam" id="PF00072">
    <property type="entry name" value="Response_reg"/>
    <property type="match status" value="1"/>
</dbReference>
<dbReference type="Gene3D" id="3.40.50.2300">
    <property type="match status" value="1"/>
</dbReference>
<name>A0ABR5AI33_9BACL</name>
<dbReference type="SUPFAM" id="SSF52172">
    <property type="entry name" value="CheY-like"/>
    <property type="match status" value="1"/>
</dbReference>
<evidence type="ECO:0000256" key="6">
    <source>
        <dbReference type="PROSITE-ProRule" id="PRU00169"/>
    </source>
</evidence>
<feature type="domain" description="OmpR/PhoB-type" evidence="9">
    <location>
        <begin position="137"/>
        <end position="234"/>
    </location>
</feature>
<evidence type="ECO:0000259" key="9">
    <source>
        <dbReference type="PROSITE" id="PS51755"/>
    </source>
</evidence>
<evidence type="ECO:0000259" key="8">
    <source>
        <dbReference type="PROSITE" id="PS50110"/>
    </source>
</evidence>
<dbReference type="InterPro" id="IPR001867">
    <property type="entry name" value="OmpR/PhoB-type_DNA-bd"/>
</dbReference>
<keyword evidence="4 7" id="KW-0238">DNA-binding</keyword>
<evidence type="ECO:0000256" key="2">
    <source>
        <dbReference type="ARBA" id="ARBA00023012"/>
    </source>
</evidence>
<dbReference type="InterPro" id="IPR001789">
    <property type="entry name" value="Sig_transdc_resp-reg_receiver"/>
</dbReference>
<evidence type="ECO:0000256" key="5">
    <source>
        <dbReference type="ARBA" id="ARBA00023163"/>
    </source>
</evidence>
<evidence type="ECO:0000313" key="10">
    <source>
        <dbReference type="EMBL" id="KIL40710.1"/>
    </source>
</evidence>
<dbReference type="CDD" id="cd00383">
    <property type="entry name" value="trans_reg_C"/>
    <property type="match status" value="1"/>
</dbReference>
<comment type="caution">
    <text evidence="10">The sequence shown here is derived from an EMBL/GenBank/DDBJ whole genome shotgun (WGS) entry which is preliminary data.</text>
</comment>
<keyword evidence="2" id="KW-0902">Two-component regulatory system</keyword>
<dbReference type="Pfam" id="PF00486">
    <property type="entry name" value="Trans_reg_C"/>
    <property type="match status" value="1"/>
</dbReference>
<dbReference type="PANTHER" id="PTHR48111:SF40">
    <property type="entry name" value="PHOSPHATE REGULON TRANSCRIPTIONAL REGULATORY PROTEIN PHOB"/>
    <property type="match status" value="1"/>
</dbReference>
<dbReference type="Proteomes" id="UP000031967">
    <property type="component" value="Unassembled WGS sequence"/>
</dbReference>
<organism evidence="10 11">
    <name type="scientific">Gordoniibacillus kamchatkensis</name>
    <dbReference type="NCBI Taxonomy" id="1590651"/>
    <lineage>
        <taxon>Bacteria</taxon>
        <taxon>Bacillati</taxon>
        <taxon>Bacillota</taxon>
        <taxon>Bacilli</taxon>
        <taxon>Bacillales</taxon>
        <taxon>Paenibacillaceae</taxon>
        <taxon>Gordoniibacillus</taxon>
    </lineage>
</organism>
<dbReference type="PROSITE" id="PS50110">
    <property type="entry name" value="RESPONSE_REGULATORY"/>
    <property type="match status" value="1"/>
</dbReference>
<feature type="modified residue" description="4-aspartylphosphate" evidence="6">
    <location>
        <position position="53"/>
    </location>
</feature>
<dbReference type="InterPro" id="IPR039420">
    <property type="entry name" value="WalR-like"/>
</dbReference>
<dbReference type="SMART" id="SM00448">
    <property type="entry name" value="REC"/>
    <property type="match status" value="1"/>
</dbReference>
<feature type="domain" description="Response regulatory" evidence="8">
    <location>
        <begin position="4"/>
        <end position="118"/>
    </location>
</feature>
<keyword evidence="11" id="KW-1185">Reference proteome</keyword>
<keyword evidence="3" id="KW-0805">Transcription regulation</keyword>
<keyword evidence="5" id="KW-0804">Transcription</keyword>
<protein>
    <recommendedName>
        <fullName evidence="12">DNA-binding response regulator</fullName>
    </recommendedName>
</protein>
<dbReference type="SUPFAM" id="SSF46894">
    <property type="entry name" value="C-terminal effector domain of the bipartite response regulators"/>
    <property type="match status" value="1"/>
</dbReference>
<dbReference type="PROSITE" id="PS51755">
    <property type="entry name" value="OMPR_PHOB"/>
    <property type="match status" value="1"/>
</dbReference>
<evidence type="ECO:0000313" key="11">
    <source>
        <dbReference type="Proteomes" id="UP000031967"/>
    </source>
</evidence>
<sequence length="238" mass="26485">MPYRILVIEHDPSIASLLSYPLAQEGYSVTCVNRGSSGLSELKKRLYDMAVCDIDHAADEFSIFMHSLQQCLIDVPILVLSSNPNEADIAACLRSGAEDYIVKPFGVEHFLARIYAILRRGRKCCMEEEPFPALAEETAIEVGNLHIFPEKYEVSVSGTKLTLPSKEFELLLRLAEHKGAVVSKNDLAHLLGPAVNPKSCRKVDVYVSSIRKKFRPFDGIRIEAVRGRGYKLVGSMES</sequence>
<dbReference type="InterPro" id="IPR011006">
    <property type="entry name" value="CheY-like_superfamily"/>
</dbReference>
<evidence type="ECO:0000256" key="1">
    <source>
        <dbReference type="ARBA" id="ARBA00022553"/>
    </source>
</evidence>
<dbReference type="EMBL" id="JXAK01000017">
    <property type="protein sequence ID" value="KIL40710.1"/>
    <property type="molecule type" value="Genomic_DNA"/>
</dbReference>
<proteinExistence type="predicted"/>
<gene>
    <name evidence="10" type="ORF">SD70_11525</name>
</gene>
<feature type="DNA-binding region" description="OmpR/PhoB-type" evidence="7">
    <location>
        <begin position="137"/>
        <end position="234"/>
    </location>
</feature>
<dbReference type="Gene3D" id="1.10.10.10">
    <property type="entry name" value="Winged helix-like DNA-binding domain superfamily/Winged helix DNA-binding domain"/>
    <property type="match status" value="1"/>
</dbReference>
<dbReference type="InterPro" id="IPR036388">
    <property type="entry name" value="WH-like_DNA-bd_sf"/>
</dbReference>